<dbReference type="AlphaFoldDB" id="A0A482VSW0"/>
<evidence type="ECO:0000256" key="8">
    <source>
        <dbReference type="ARBA" id="ARBA00044786"/>
    </source>
</evidence>
<dbReference type="OrthoDB" id="16120at2759"/>
<dbReference type="Pfam" id="PF03095">
    <property type="entry name" value="PTPA"/>
    <property type="match status" value="1"/>
</dbReference>
<evidence type="ECO:0000256" key="9">
    <source>
        <dbReference type="ARBA" id="ARBA00044820"/>
    </source>
</evidence>
<dbReference type="InterPro" id="IPR043170">
    <property type="entry name" value="PTPA_C_lid"/>
</dbReference>
<gene>
    <name evidence="12" type="ORF">BDFB_008007</name>
</gene>
<evidence type="ECO:0000256" key="7">
    <source>
        <dbReference type="ARBA" id="ARBA00023235"/>
    </source>
</evidence>
<name>A0A482VSW0_ASBVE</name>
<comment type="function">
    <text evidence="10">PPIases accelerate the folding of proteins. It catalyzes the cis-trans isomerization of proline imidic peptide bonds in oligopeptides.</text>
</comment>
<dbReference type="InterPro" id="IPR004327">
    <property type="entry name" value="Phstyr_phstse_ac"/>
</dbReference>
<feature type="compositionally biased region" description="Polar residues" evidence="11">
    <location>
        <begin position="392"/>
        <end position="421"/>
    </location>
</feature>
<dbReference type="STRING" id="1661398.A0A482VSW0"/>
<dbReference type="SUPFAM" id="SSF140984">
    <property type="entry name" value="PTPA-like"/>
    <property type="match status" value="1"/>
</dbReference>
<feature type="compositionally biased region" description="Low complexity" evidence="11">
    <location>
        <begin position="348"/>
        <end position="362"/>
    </location>
</feature>
<keyword evidence="5 10" id="KW-0963">Cytoplasm</keyword>
<feature type="region of interest" description="Disordered" evidence="11">
    <location>
        <begin position="297"/>
        <end position="487"/>
    </location>
</feature>
<dbReference type="GO" id="GO:0003755">
    <property type="term" value="F:peptidyl-prolyl cis-trans isomerase activity"/>
    <property type="evidence" value="ECO:0007669"/>
    <property type="project" value="UniProtKB-KW"/>
</dbReference>
<evidence type="ECO:0000256" key="2">
    <source>
        <dbReference type="ARBA" id="ARBA00004496"/>
    </source>
</evidence>
<protein>
    <recommendedName>
        <fullName evidence="8 10">Serine/threonine-protein phosphatase 2A activator</fullName>
        <ecNumber evidence="4 10">5.2.1.8</ecNumber>
    </recommendedName>
    <alternativeName>
        <fullName evidence="9 10">Phosphotyrosyl phosphatase activator</fullName>
    </alternativeName>
</protein>
<evidence type="ECO:0000256" key="11">
    <source>
        <dbReference type="SAM" id="MobiDB-lite"/>
    </source>
</evidence>
<keyword evidence="13" id="KW-1185">Reference proteome</keyword>
<organism evidence="12 13">
    <name type="scientific">Asbolus verrucosus</name>
    <name type="common">Desert ironclad beetle</name>
    <dbReference type="NCBI Taxonomy" id="1661398"/>
    <lineage>
        <taxon>Eukaryota</taxon>
        <taxon>Metazoa</taxon>
        <taxon>Ecdysozoa</taxon>
        <taxon>Arthropoda</taxon>
        <taxon>Hexapoda</taxon>
        <taxon>Insecta</taxon>
        <taxon>Pterygota</taxon>
        <taxon>Neoptera</taxon>
        <taxon>Endopterygota</taxon>
        <taxon>Coleoptera</taxon>
        <taxon>Polyphaga</taxon>
        <taxon>Cucujiformia</taxon>
        <taxon>Tenebrionidae</taxon>
        <taxon>Pimeliinae</taxon>
        <taxon>Asbolus</taxon>
    </lineage>
</organism>
<dbReference type="GO" id="GO:0005634">
    <property type="term" value="C:nucleus"/>
    <property type="evidence" value="ECO:0007669"/>
    <property type="project" value="TreeGrafter"/>
</dbReference>
<comment type="subcellular location">
    <subcellularLocation>
        <location evidence="2 10">Cytoplasm</location>
    </subcellularLocation>
</comment>
<proteinExistence type="inferred from homology"/>
<comment type="caution">
    <text evidence="12">The sequence shown here is derived from an EMBL/GenBank/DDBJ whole genome shotgun (WGS) entry which is preliminary data.</text>
</comment>
<feature type="compositionally biased region" description="Polar residues" evidence="11">
    <location>
        <begin position="432"/>
        <end position="442"/>
    </location>
</feature>
<accession>A0A482VSW0</accession>
<dbReference type="Gene3D" id="1.20.120.1150">
    <property type="match status" value="1"/>
</dbReference>
<dbReference type="Proteomes" id="UP000292052">
    <property type="component" value="Unassembled WGS sequence"/>
</dbReference>
<evidence type="ECO:0000313" key="12">
    <source>
        <dbReference type="EMBL" id="RZC35864.1"/>
    </source>
</evidence>
<sequence length="487" mass="53955">MKIWEKSEAYFEYLGFILAINDAIKGKSNSRGSENCSDAVLKVVTLLDKLDKKIDETPPIQQPQRFGNIAFRTWYQKLKDDSLVLLQEVLPKNLFQSIPEIVSYFIDGFGNSTRIDYGTGHEISFVMFLCCLFKIGLLKENDKTATGCKIFPRYLDVARKLQQTYRMEPAGSHGVWSLDDFQFIPFIWGSSQLFAHPVIEPARFLDQNILNHFGDDFMFLTCIRYINQVKTGPFAEHSNQLWSISGVPSWSKINGGLIKMYRAEVLSKFPVVQHIVFGSLFTLKAMEQCSGLMTAKTSMIPPPAPFSKETRGSVVERKRDSSDMSMPTLTSDEIGGTSLHSAGKIRGQTPSQSTQSESIQSSVKETLSGASSIQDEKESRKSMQSDQKEPSKTSQSGEFESARTSTGENEPSKTSTQSSEKGSIKGIPTQIGEKTSSKTSVGSDKKPIGTSKETGEEEQVGTSSKQSGETTLSMKSSLKVEEKTSSK</sequence>
<dbReference type="EMBL" id="QDEB01067234">
    <property type="protein sequence ID" value="RZC35864.1"/>
    <property type="molecule type" value="Genomic_DNA"/>
</dbReference>
<evidence type="ECO:0000256" key="4">
    <source>
        <dbReference type="ARBA" id="ARBA00013194"/>
    </source>
</evidence>
<dbReference type="GO" id="GO:0007052">
    <property type="term" value="P:mitotic spindle organization"/>
    <property type="evidence" value="ECO:0007669"/>
    <property type="project" value="TreeGrafter"/>
</dbReference>
<dbReference type="InterPro" id="IPR037218">
    <property type="entry name" value="PTPA_sf"/>
</dbReference>
<comment type="similarity">
    <text evidence="3 10">Belongs to the PTPA-type PPIase family.</text>
</comment>
<dbReference type="PANTHER" id="PTHR10012:SF0">
    <property type="entry name" value="SERINE_THREONINE-PROTEIN PHOSPHATASE 2A ACTIVATOR"/>
    <property type="match status" value="1"/>
</dbReference>
<comment type="catalytic activity">
    <reaction evidence="1 10">
        <text>[protein]-peptidylproline (omega=180) = [protein]-peptidylproline (omega=0)</text>
        <dbReference type="Rhea" id="RHEA:16237"/>
        <dbReference type="Rhea" id="RHEA-COMP:10747"/>
        <dbReference type="Rhea" id="RHEA-COMP:10748"/>
        <dbReference type="ChEBI" id="CHEBI:83833"/>
        <dbReference type="ChEBI" id="CHEBI:83834"/>
        <dbReference type="EC" id="5.2.1.8"/>
    </reaction>
</comment>
<dbReference type="GO" id="GO:0008160">
    <property type="term" value="F:protein tyrosine phosphatase activator activity"/>
    <property type="evidence" value="ECO:0007669"/>
    <property type="project" value="TreeGrafter"/>
</dbReference>
<dbReference type="GO" id="GO:0005737">
    <property type="term" value="C:cytoplasm"/>
    <property type="evidence" value="ECO:0007669"/>
    <property type="project" value="UniProtKB-SubCell"/>
</dbReference>
<feature type="compositionally biased region" description="Basic and acidic residues" evidence="11">
    <location>
        <begin position="374"/>
        <end position="391"/>
    </location>
</feature>
<evidence type="ECO:0000256" key="6">
    <source>
        <dbReference type="ARBA" id="ARBA00023110"/>
    </source>
</evidence>
<evidence type="ECO:0000313" key="13">
    <source>
        <dbReference type="Proteomes" id="UP000292052"/>
    </source>
</evidence>
<dbReference type="CDD" id="cd04087">
    <property type="entry name" value="PTPA"/>
    <property type="match status" value="1"/>
</dbReference>
<evidence type="ECO:0000256" key="5">
    <source>
        <dbReference type="ARBA" id="ARBA00022490"/>
    </source>
</evidence>
<evidence type="ECO:0000256" key="1">
    <source>
        <dbReference type="ARBA" id="ARBA00000971"/>
    </source>
</evidence>
<feature type="compositionally biased region" description="Polar residues" evidence="11">
    <location>
        <begin position="460"/>
        <end position="476"/>
    </location>
</feature>
<dbReference type="FunFam" id="1.20.120.1150:FF:000002">
    <property type="entry name" value="Serine/threonine-protein phosphatase 2A activator"/>
    <property type="match status" value="1"/>
</dbReference>
<evidence type="ECO:0000256" key="10">
    <source>
        <dbReference type="RuleBase" id="RU361210"/>
    </source>
</evidence>
<dbReference type="EC" id="5.2.1.8" evidence="4 10"/>
<feature type="compositionally biased region" description="Polar residues" evidence="11">
    <location>
        <begin position="363"/>
        <end position="373"/>
    </location>
</feature>
<feature type="compositionally biased region" description="Basic and acidic residues" evidence="11">
    <location>
        <begin position="308"/>
        <end position="322"/>
    </location>
</feature>
<reference evidence="12 13" key="1">
    <citation type="submission" date="2017-03" db="EMBL/GenBank/DDBJ databases">
        <title>Genome of the blue death feigning beetle - Asbolus verrucosus.</title>
        <authorList>
            <person name="Rider S.D."/>
        </authorList>
    </citation>
    <scope>NUCLEOTIDE SEQUENCE [LARGE SCALE GENOMIC DNA]</scope>
    <source>
        <strain evidence="12">Butters</strain>
        <tissue evidence="12">Head and leg muscle</tissue>
    </source>
</reference>
<keyword evidence="6 10" id="KW-0697">Rotamase</keyword>
<feature type="compositionally biased region" description="Basic and acidic residues" evidence="11">
    <location>
        <begin position="478"/>
        <end position="487"/>
    </location>
</feature>
<dbReference type="GO" id="GO:0000159">
    <property type="term" value="C:protein phosphatase type 2A complex"/>
    <property type="evidence" value="ECO:0007669"/>
    <property type="project" value="TreeGrafter"/>
</dbReference>
<keyword evidence="7 10" id="KW-0413">Isomerase</keyword>
<evidence type="ECO:0000256" key="3">
    <source>
        <dbReference type="ARBA" id="ARBA00011019"/>
    </source>
</evidence>
<dbReference type="PANTHER" id="PTHR10012">
    <property type="entry name" value="SERINE/THREONINE-PROTEIN PHOSPHATASE 2A REGULATORY SUBUNIT B"/>
    <property type="match status" value="1"/>
</dbReference>